<protein>
    <recommendedName>
        <fullName evidence="17">Nuclear distribution protein PAC1</fullName>
    </recommendedName>
    <alternativeName>
        <fullName evidence="17">Lissencephaly-1 homolog</fullName>
        <shortName evidence="17">LIS-1</shortName>
    </alternativeName>
    <alternativeName>
        <fullName evidence="17">nudF homolog</fullName>
    </alternativeName>
</protein>
<evidence type="ECO:0000313" key="22">
    <source>
        <dbReference type="EMBL" id="GAW03329.1"/>
    </source>
</evidence>
<dbReference type="Proteomes" id="UP000188533">
    <property type="component" value="Unassembled WGS sequence"/>
</dbReference>
<dbReference type="GO" id="GO:0005737">
    <property type="term" value="C:cytoplasm"/>
    <property type="evidence" value="ECO:0007669"/>
    <property type="project" value="UniProtKB-UniRule"/>
</dbReference>
<evidence type="ECO:0000256" key="3">
    <source>
        <dbReference type="ARBA" id="ARBA00022574"/>
    </source>
</evidence>
<accession>A0A1Q3E8D3</accession>
<dbReference type="InterPro" id="IPR001680">
    <property type="entry name" value="WD40_rpt"/>
</dbReference>
<dbReference type="PRINTS" id="PR00320">
    <property type="entry name" value="GPROTEINBRPT"/>
</dbReference>
<dbReference type="InterPro" id="IPR036322">
    <property type="entry name" value="WD40_repeat_dom_sf"/>
</dbReference>
<evidence type="ECO:0000256" key="1">
    <source>
        <dbReference type="ARBA" id="ARBA00022448"/>
    </source>
</evidence>
<dbReference type="GO" id="GO:0000922">
    <property type="term" value="C:spindle pole"/>
    <property type="evidence" value="ECO:0007669"/>
    <property type="project" value="UniProtKB-SubCell"/>
</dbReference>
<keyword evidence="6" id="KW-0479">Metal-binding</keyword>
<keyword evidence="11 17" id="KW-0175">Coiled coil</keyword>
<dbReference type="PROSITE" id="PS00678">
    <property type="entry name" value="WD_REPEATS_1"/>
    <property type="match status" value="3"/>
</dbReference>
<comment type="similarity">
    <text evidence="17">Belongs to the WD repeat LIS1/nudF family.</text>
</comment>
<sequence length="1274" mass="141498">MSSILSERQQDDLHKAMLDYLHTNGFHKTYDQFKGELPTLADFQPDPSAKTSGLLAKKWTSVIRMQKKIMELETRLAQALEDSSHMAIPNGTSGKQSNTDWLPTASSAKHTLTGHRGTVNAAAFHPIYSVVATASDDFTIKVWDWDSGELERTLKSHTKRVSDCQFNSTGTTLVTCGYDLFIKLWNVENDYQNFATLRGHEHSISTARFLPGDDKIISSSRDHTLRIWDIASTHCIKVISPHDAWIRCAVPSDDGRLAITASGDHTSKVVDLSSGDVKAEFRGHENDVEAAEFCPPHAIAAIRELVAVKAPQGAQALANQGPVFAVTASRDKTVKIWDVNSGQCLHTLHGHDDWVHAIVFHPNGQYMLTAADDHTIRIWDLKTGRCTRKIEAHVQFVTSMSWGRQVVGTASQTSDKDPNAGPRLVNVIATTGSDQSVKIWYSQSSALHPVQEHAGKGRTLREHAVFAREKKSNAMKSDLLVDLVKHLDDVKSVLGQEKAPESPVLKLILKLCADELMHWNVTPISSNLCSKDAKENMADYGDGKMEYEEIEGESSLDGDDITAEICVSAQNLTLDERGLVFYGNAAPFRFANTFCTLPKHVSIIPDVEINLSERYMLLVDGADPTHYDPLFDWSRYLPSQVPLTRQEHDRVLDLLFKFFTSWCMRIVPVLFLRDMYRYLSVHRSQTPPKTSHYSPMLHNALLAVATGFSDDPQIRNFEARNFFADEAKRLMESEVQRPNVSVVHALSMLGSFHSSSGEQGLGYVYFGIGSRVSQALGLSVDCSAWVKSGLITTHDMYDRNWAYWTTFTQEVCWCLYVGRDFSLSTTSEGNPIPVPYVDAEFDQISWEHPSANIAPQPNYLSTTFAATCELLNIARKVMGVANSLHVSSHRREVKDEQISGIDLQLHAWKGKLPTEIDITQANKNTSTPHKLMLHLSFWWTFILLHRPFFHRRRRPDTTTRDIDHVKLCRRAADNIMDLLGIYRSLYTLRYVPVTPVQIVFAAGTVYILLAVQATRGLRVAKKDLQMYVGRADLCVQYLAEIGRSWKCASDIADILRGLIAMQLSPVLEKKTTESSNVEKQCRKVDAEPDLSTSTSSIEGDKKDISSLSDTSPSSATMNFTLDGFTSSYPDATFFSESASPSISPSSSYLAWLSSATFPSSMPQPGPSNTANYDLSNLLQEDVTHSSVSSPLSINSFIMHGFPALDSTSAPPITSMETAGFLAMLGGESISHGPCIPPFSSMEYIEMDNVDHGYLSDAGTLVHAGYDVGCNVYDC</sequence>
<keyword evidence="12" id="KW-0238">DNA-binding</keyword>
<keyword evidence="2 17" id="KW-0963">Cytoplasm</keyword>
<dbReference type="InterPro" id="IPR037190">
    <property type="entry name" value="LIS1_N"/>
</dbReference>
<dbReference type="EMBL" id="BDGU01000145">
    <property type="protein sequence ID" value="GAW03329.1"/>
    <property type="molecule type" value="Genomic_DNA"/>
</dbReference>
<dbReference type="HAMAP" id="MF_03141">
    <property type="entry name" value="lis1"/>
    <property type="match status" value="1"/>
</dbReference>
<dbReference type="GO" id="GO:0006351">
    <property type="term" value="P:DNA-templated transcription"/>
    <property type="evidence" value="ECO:0007669"/>
    <property type="project" value="InterPro"/>
</dbReference>
<evidence type="ECO:0000256" key="13">
    <source>
        <dbReference type="ARBA" id="ARBA00023163"/>
    </source>
</evidence>
<evidence type="ECO:0000256" key="16">
    <source>
        <dbReference type="ARBA" id="ARBA00023306"/>
    </source>
</evidence>
<dbReference type="AlphaFoldDB" id="A0A1Q3E8D3"/>
<keyword evidence="14 17" id="KW-0206">Cytoskeleton</keyword>
<dbReference type="InterPro" id="IPR015943">
    <property type="entry name" value="WD40/YVTN_repeat-like_dom_sf"/>
</dbReference>
<dbReference type="InterPro" id="IPR017252">
    <property type="entry name" value="Dynein_regulator_LIS1"/>
</dbReference>
<comment type="caution">
    <text evidence="22">The sequence shown here is derived from an EMBL/GenBank/DDBJ whole genome shotgun (WGS) entry which is preliminary data.</text>
</comment>
<keyword evidence="7" id="KW-0677">Repeat</keyword>
<dbReference type="Pfam" id="PF04082">
    <property type="entry name" value="Fungal_trans"/>
    <property type="match status" value="1"/>
</dbReference>
<dbReference type="PANTHER" id="PTHR31313">
    <property type="entry name" value="TY1 ENHANCER ACTIVATOR"/>
    <property type="match status" value="1"/>
</dbReference>
<evidence type="ECO:0000256" key="19">
    <source>
        <dbReference type="SAM" id="MobiDB-lite"/>
    </source>
</evidence>
<dbReference type="Pfam" id="PF00400">
    <property type="entry name" value="WD40"/>
    <property type="match status" value="6"/>
</dbReference>
<dbReference type="InterPro" id="IPR019775">
    <property type="entry name" value="WD40_repeat_CS"/>
</dbReference>
<dbReference type="PROSITE" id="PS50294">
    <property type="entry name" value="WD_REPEATS_REGION"/>
    <property type="match status" value="4"/>
</dbReference>
<dbReference type="PANTHER" id="PTHR31313:SF81">
    <property type="entry name" value="TY1 ENHANCER ACTIVATOR"/>
    <property type="match status" value="1"/>
</dbReference>
<proteinExistence type="inferred from homology"/>
<dbReference type="GO" id="GO:0051012">
    <property type="term" value="P:microtubule sliding"/>
    <property type="evidence" value="ECO:0007669"/>
    <property type="project" value="UniProtKB-UniRule"/>
</dbReference>
<evidence type="ECO:0000256" key="2">
    <source>
        <dbReference type="ARBA" id="ARBA00022490"/>
    </source>
</evidence>
<reference evidence="22 23" key="1">
    <citation type="submission" date="2016-08" db="EMBL/GenBank/DDBJ databases">
        <authorList>
            <consortium name="Lentinula edodes genome sequencing consortium"/>
            <person name="Sakamoto Y."/>
            <person name="Nakade K."/>
            <person name="Sato S."/>
            <person name="Yoshida Y."/>
            <person name="Miyazaki K."/>
            <person name="Natsume S."/>
            <person name="Konno N."/>
        </authorList>
    </citation>
    <scope>NUCLEOTIDE SEQUENCE [LARGE SCALE GENOMIC DNA]</scope>
    <source>
        <strain evidence="22 23">NBRC 111202</strain>
    </source>
</reference>
<dbReference type="SMART" id="SM00320">
    <property type="entry name" value="WD40"/>
    <property type="match status" value="7"/>
</dbReference>
<keyword evidence="22" id="KW-0378">Hydrolase</keyword>
<keyword evidence="1 17" id="KW-0813">Transport</keyword>
<feature type="repeat" description="WD" evidence="18">
    <location>
        <begin position="348"/>
        <end position="389"/>
    </location>
</feature>
<reference evidence="22 23" key="2">
    <citation type="submission" date="2017-02" db="EMBL/GenBank/DDBJ databases">
        <title>A genome survey and senescence transcriptome analysis in Lentinula edodes.</title>
        <authorList>
            <person name="Sakamoto Y."/>
            <person name="Nakade K."/>
            <person name="Sato S."/>
            <person name="Yoshida Y."/>
            <person name="Miyazaki K."/>
            <person name="Natsume S."/>
            <person name="Konno N."/>
        </authorList>
    </citation>
    <scope>NUCLEOTIDE SEQUENCE [LARGE SCALE GENOMIC DNA]</scope>
    <source>
        <strain evidence="22 23">NBRC 111202</strain>
    </source>
</reference>
<keyword evidence="3 18" id="KW-0853">WD repeat</keyword>
<evidence type="ECO:0000256" key="17">
    <source>
        <dbReference type="HAMAP-Rule" id="MF_03141"/>
    </source>
</evidence>
<keyword evidence="8 17" id="KW-0498">Mitosis</keyword>
<feature type="repeat" description="WD" evidence="18">
    <location>
        <begin position="154"/>
        <end position="189"/>
    </location>
</feature>
<comment type="subunit">
    <text evidence="17">Self-associates. Interacts with NDL1 and dynein.</text>
</comment>
<dbReference type="PROSITE" id="PS50082">
    <property type="entry name" value="WD_REPEATS_2"/>
    <property type="match status" value="5"/>
</dbReference>
<dbReference type="GO" id="GO:0070840">
    <property type="term" value="F:dynein complex binding"/>
    <property type="evidence" value="ECO:0007669"/>
    <property type="project" value="UniProtKB-UniRule"/>
</dbReference>
<name>A0A1Q3E8D3_LENED</name>
<dbReference type="GO" id="GO:0005874">
    <property type="term" value="C:microtubule"/>
    <property type="evidence" value="ECO:0007669"/>
    <property type="project" value="UniProtKB-KW"/>
</dbReference>
<dbReference type="InterPro" id="IPR020472">
    <property type="entry name" value="WD40_PAC1"/>
</dbReference>
<evidence type="ECO:0000256" key="6">
    <source>
        <dbReference type="ARBA" id="ARBA00022723"/>
    </source>
</evidence>
<dbReference type="SUPFAM" id="SSF109925">
    <property type="entry name" value="Lissencephaly-1 protein (Lis-1, PAF-AH alpha) N-terminal domain"/>
    <property type="match status" value="1"/>
</dbReference>
<keyword evidence="23" id="KW-1185">Reference proteome</keyword>
<comment type="subcellular location">
    <subcellularLocation>
        <location evidence="17">Cytoplasm</location>
        <location evidence="17">Cytoskeleton</location>
    </subcellularLocation>
    <subcellularLocation>
        <location evidence="17">Cytoplasm</location>
        <location evidence="17">Cytoskeleton</location>
        <location evidence="17">Spindle pole</location>
    </subcellularLocation>
    <text evidence="17">Localizes to the plus ends of microtubules at the hyphal tip and the mitotic spindle poles.</text>
</comment>
<dbReference type="CDD" id="cd12148">
    <property type="entry name" value="fungal_TF_MHR"/>
    <property type="match status" value="1"/>
</dbReference>
<keyword evidence="13" id="KW-0804">Transcription</keyword>
<evidence type="ECO:0000259" key="21">
    <source>
        <dbReference type="Pfam" id="PF24951"/>
    </source>
</evidence>
<evidence type="ECO:0000256" key="5">
    <source>
        <dbReference type="ARBA" id="ARBA00022701"/>
    </source>
</evidence>
<keyword evidence="5 17" id="KW-0493">Microtubule</keyword>
<feature type="region of interest" description="Disordered" evidence="19">
    <location>
        <begin position="1072"/>
        <end position="1112"/>
    </location>
</feature>
<organism evidence="22 23">
    <name type="scientific">Lentinula edodes</name>
    <name type="common">Shiitake mushroom</name>
    <name type="synonym">Lentinus edodes</name>
    <dbReference type="NCBI Taxonomy" id="5353"/>
    <lineage>
        <taxon>Eukaryota</taxon>
        <taxon>Fungi</taxon>
        <taxon>Dikarya</taxon>
        <taxon>Basidiomycota</taxon>
        <taxon>Agaricomycotina</taxon>
        <taxon>Agaricomycetes</taxon>
        <taxon>Agaricomycetidae</taxon>
        <taxon>Agaricales</taxon>
        <taxon>Marasmiineae</taxon>
        <taxon>Omphalotaceae</taxon>
        <taxon>Lentinula</taxon>
    </lineage>
</organism>
<evidence type="ECO:0000256" key="14">
    <source>
        <dbReference type="ARBA" id="ARBA00023212"/>
    </source>
</evidence>
<evidence type="ECO:0000256" key="9">
    <source>
        <dbReference type="ARBA" id="ARBA00022833"/>
    </source>
</evidence>
<feature type="repeat" description="WD" evidence="18">
    <location>
        <begin position="197"/>
        <end position="238"/>
    </location>
</feature>
<dbReference type="GO" id="GO:0051301">
    <property type="term" value="P:cell division"/>
    <property type="evidence" value="ECO:0007669"/>
    <property type="project" value="UniProtKB-KW"/>
</dbReference>
<dbReference type="STRING" id="5353.A0A1Q3E8D3"/>
<dbReference type="GO" id="GO:0008270">
    <property type="term" value="F:zinc ion binding"/>
    <property type="evidence" value="ECO:0007669"/>
    <property type="project" value="InterPro"/>
</dbReference>
<dbReference type="Gene3D" id="1.20.960.30">
    <property type="match status" value="1"/>
</dbReference>
<feature type="repeat" description="WD" evidence="18">
    <location>
        <begin position="112"/>
        <end position="153"/>
    </location>
</feature>
<keyword evidence="16 17" id="KW-0131">Cell cycle</keyword>
<dbReference type="GO" id="GO:0005875">
    <property type="term" value="C:microtubule associated complex"/>
    <property type="evidence" value="ECO:0007669"/>
    <property type="project" value="UniProtKB-UniRule"/>
</dbReference>
<evidence type="ECO:0000256" key="12">
    <source>
        <dbReference type="ARBA" id="ARBA00023125"/>
    </source>
</evidence>
<feature type="domain" description="PAC1-like LisH-like dimerisation" evidence="21">
    <location>
        <begin position="7"/>
        <end position="39"/>
    </location>
</feature>
<dbReference type="SUPFAM" id="SSF50978">
    <property type="entry name" value="WD40 repeat-like"/>
    <property type="match status" value="1"/>
</dbReference>
<dbReference type="InterPro" id="IPR007219">
    <property type="entry name" value="XnlR_reg_dom"/>
</dbReference>
<evidence type="ECO:0000256" key="8">
    <source>
        <dbReference type="ARBA" id="ARBA00022776"/>
    </source>
</evidence>
<dbReference type="FunFam" id="1.20.960.30:FF:000002">
    <property type="entry name" value="Platelet-activating factor acetylhydrolase ib"/>
    <property type="match status" value="1"/>
</dbReference>
<dbReference type="CDD" id="cd00200">
    <property type="entry name" value="WD40"/>
    <property type="match status" value="1"/>
</dbReference>
<evidence type="ECO:0000313" key="23">
    <source>
        <dbReference type="Proteomes" id="UP000188533"/>
    </source>
</evidence>
<feature type="domain" description="Xylanolytic transcriptional activator regulatory" evidence="20">
    <location>
        <begin position="653"/>
        <end position="909"/>
    </location>
</feature>
<comment type="function">
    <text evidence="17">Positively regulates the activity of the minus-end directed microtubule motor protein dynein. May enhance dynein-mediated microtubule sliding by targeting dynein to the microtubule plus end. Required for nuclear migration during vegetative growth as well as development. Required for retrograde early endosome (EE) transport from the hyphal tip. Required for localization of dynein to the mitotic spindle poles. Recruits additional proteins to the dynein complex at SPBs.</text>
</comment>
<dbReference type="InterPro" id="IPR051615">
    <property type="entry name" value="Transcr_Regulatory_Elem"/>
</dbReference>
<evidence type="ECO:0000256" key="4">
    <source>
        <dbReference type="ARBA" id="ARBA00022618"/>
    </source>
</evidence>
<dbReference type="GO" id="GO:0003677">
    <property type="term" value="F:DNA binding"/>
    <property type="evidence" value="ECO:0007669"/>
    <property type="project" value="UniProtKB-KW"/>
</dbReference>
<dbReference type="GO" id="GO:0016787">
    <property type="term" value="F:hydrolase activity"/>
    <property type="evidence" value="ECO:0007669"/>
    <property type="project" value="UniProtKB-KW"/>
</dbReference>
<dbReference type="Pfam" id="PF24951">
    <property type="entry name" value="LisH_PAC1"/>
    <property type="match status" value="1"/>
</dbReference>
<keyword evidence="10" id="KW-0805">Transcription regulation</keyword>
<evidence type="ECO:0000256" key="10">
    <source>
        <dbReference type="ARBA" id="ARBA00023015"/>
    </source>
</evidence>
<dbReference type="Gene3D" id="2.130.10.10">
    <property type="entry name" value="YVTN repeat-like/Quinoprotein amine dehydrogenase"/>
    <property type="match status" value="1"/>
</dbReference>
<feature type="repeat" description="WD" evidence="18">
    <location>
        <begin position="326"/>
        <end position="347"/>
    </location>
</feature>
<keyword evidence="15" id="KW-0539">Nucleus</keyword>
<evidence type="ECO:0000256" key="11">
    <source>
        <dbReference type="ARBA" id="ARBA00023054"/>
    </source>
</evidence>
<evidence type="ECO:0000256" key="15">
    <source>
        <dbReference type="ARBA" id="ARBA00023242"/>
    </source>
</evidence>
<gene>
    <name evidence="17" type="primary">PAC1</name>
    <name evidence="17" type="synonym">LIS1</name>
    <name evidence="22" type="ORF">LENED_005049</name>
</gene>
<evidence type="ECO:0000256" key="18">
    <source>
        <dbReference type="PROSITE-ProRule" id="PRU00221"/>
    </source>
</evidence>
<keyword evidence="4 17" id="KW-0132">Cell division</keyword>
<evidence type="ECO:0000256" key="7">
    <source>
        <dbReference type="ARBA" id="ARBA00022737"/>
    </source>
</evidence>
<keyword evidence="9" id="KW-0862">Zinc</keyword>
<dbReference type="GO" id="GO:0000132">
    <property type="term" value="P:establishment of mitotic spindle orientation"/>
    <property type="evidence" value="ECO:0007669"/>
    <property type="project" value="UniProtKB-UniRule"/>
</dbReference>
<evidence type="ECO:0000259" key="20">
    <source>
        <dbReference type="Pfam" id="PF04082"/>
    </source>
</evidence>
<dbReference type="InterPro" id="IPR056795">
    <property type="entry name" value="PAC1-like_LisH-like_dom"/>
</dbReference>